<feature type="domain" description="A to I editase" evidence="2">
    <location>
        <begin position="1"/>
        <end position="100"/>
    </location>
</feature>
<dbReference type="EMBL" id="NWSH01001171">
    <property type="protein sequence ID" value="PCG72273.1"/>
    <property type="molecule type" value="Genomic_DNA"/>
</dbReference>
<reference evidence="3" key="1">
    <citation type="submission" date="2017-09" db="EMBL/GenBank/DDBJ databases">
        <title>Contemporary evolution of a Lepidopteran species, Heliothis virescens, in response to modern agricultural practices.</title>
        <authorList>
            <person name="Fritz M.L."/>
            <person name="Deyonke A.M."/>
            <person name="Papanicolaou A."/>
            <person name="Micinski S."/>
            <person name="Westbrook J."/>
            <person name="Gould F."/>
        </authorList>
    </citation>
    <scope>NUCLEOTIDE SEQUENCE [LARGE SCALE GENOMIC DNA]</scope>
    <source>
        <strain evidence="3">HvINT-</strain>
        <tissue evidence="3">Whole body</tissue>
    </source>
</reference>
<feature type="region of interest" description="Disordered" evidence="1">
    <location>
        <begin position="230"/>
        <end position="249"/>
    </location>
</feature>
<proteinExistence type="predicted"/>
<dbReference type="GO" id="GO:0005737">
    <property type="term" value="C:cytoplasm"/>
    <property type="evidence" value="ECO:0007669"/>
    <property type="project" value="TreeGrafter"/>
</dbReference>
<dbReference type="Pfam" id="PF02137">
    <property type="entry name" value="A_deamin"/>
    <property type="match status" value="1"/>
</dbReference>
<name>A0A2A4JLF7_HELVI</name>
<dbReference type="GO" id="GO:0005730">
    <property type="term" value="C:nucleolus"/>
    <property type="evidence" value="ECO:0007669"/>
    <property type="project" value="TreeGrafter"/>
</dbReference>
<gene>
    <name evidence="3" type="ORF">B5V51_975</name>
</gene>
<dbReference type="PROSITE" id="PS50141">
    <property type="entry name" value="A_DEAMIN_EDITASE"/>
    <property type="match status" value="1"/>
</dbReference>
<dbReference type="PANTHER" id="PTHR10910">
    <property type="entry name" value="EUKARYOTE SPECIFIC DSRNA BINDING PROTEIN"/>
    <property type="match status" value="1"/>
</dbReference>
<accession>A0A2A4JLF7</accession>
<evidence type="ECO:0000259" key="2">
    <source>
        <dbReference type="PROSITE" id="PS50141"/>
    </source>
</evidence>
<evidence type="ECO:0000313" key="3">
    <source>
        <dbReference type="EMBL" id="PCG72273.1"/>
    </source>
</evidence>
<dbReference type="STRING" id="7102.A0A2A4JLF7"/>
<dbReference type="PANTHER" id="PTHR10910:SF62">
    <property type="entry name" value="AT07585P-RELATED"/>
    <property type="match status" value="1"/>
</dbReference>
<protein>
    <recommendedName>
        <fullName evidence="2">A to I editase domain-containing protein</fullName>
    </recommendedName>
</protein>
<evidence type="ECO:0000256" key="1">
    <source>
        <dbReference type="SAM" id="MobiDB-lite"/>
    </source>
</evidence>
<dbReference type="InterPro" id="IPR002466">
    <property type="entry name" value="A_deamin"/>
</dbReference>
<dbReference type="GO" id="GO:0006396">
    <property type="term" value="P:RNA processing"/>
    <property type="evidence" value="ECO:0007669"/>
    <property type="project" value="InterPro"/>
</dbReference>
<dbReference type="GO" id="GO:0003725">
    <property type="term" value="F:double-stranded RNA binding"/>
    <property type="evidence" value="ECO:0007669"/>
    <property type="project" value="TreeGrafter"/>
</dbReference>
<sequence>MPEVINATTGKLESGQPSLLCKQSMFARWHYLVKRLPLLPQETEGELAPPAMPDNPDTLLYNEAKQMCPAYQLAKQRLIEAFEKAKLGRWIKRPLEQDQFVCEVAAAAPALLDDRDHCDGRELDKLTELRLPLTMTRPAAGPRESKYSGYERLYGNDKKVDVANDGNHGNVGVRSLSYYKYRYNKVSEDNVSHSDRFTLPNTIRTSAGDNVYYDNISSFNDKRNDHDGALGDDEWDDDDGENSRYSDDNDNVRHMTKVNDDADVTLLTHKINDVSLGDDKTKFWREFYKSRQARRACADTKDCDVTERTPNYSYNEEAQFDDNSISSSVDRDRFKTKDATLELRDPLGDKMKYDHNNVVNSLRRPRNMSDDPVRDADKENTVSNVNRRDKLTSKLAAYYASKFRDEPEMSRGLWRGGHTDVPTEDHTIDYFFNNDDKVSKEPSVKNSLLLRRLQIYEQINSKKK</sequence>
<dbReference type="GO" id="GO:0008251">
    <property type="term" value="F:tRNA-specific adenosine deaminase activity"/>
    <property type="evidence" value="ECO:0007669"/>
    <property type="project" value="TreeGrafter"/>
</dbReference>
<dbReference type="GO" id="GO:0006382">
    <property type="term" value="P:adenosine to inosine editing"/>
    <property type="evidence" value="ECO:0007669"/>
    <property type="project" value="TreeGrafter"/>
</dbReference>
<feature type="compositionally biased region" description="Acidic residues" evidence="1">
    <location>
        <begin position="230"/>
        <end position="240"/>
    </location>
</feature>
<dbReference type="GO" id="GO:0003726">
    <property type="term" value="F:double-stranded RNA adenosine deaminase activity"/>
    <property type="evidence" value="ECO:0007669"/>
    <property type="project" value="TreeGrafter"/>
</dbReference>
<organism evidence="3">
    <name type="scientific">Heliothis virescens</name>
    <name type="common">Tobacco budworm moth</name>
    <dbReference type="NCBI Taxonomy" id="7102"/>
    <lineage>
        <taxon>Eukaryota</taxon>
        <taxon>Metazoa</taxon>
        <taxon>Ecdysozoa</taxon>
        <taxon>Arthropoda</taxon>
        <taxon>Hexapoda</taxon>
        <taxon>Insecta</taxon>
        <taxon>Pterygota</taxon>
        <taxon>Neoptera</taxon>
        <taxon>Endopterygota</taxon>
        <taxon>Lepidoptera</taxon>
        <taxon>Glossata</taxon>
        <taxon>Ditrysia</taxon>
        <taxon>Noctuoidea</taxon>
        <taxon>Noctuidae</taxon>
        <taxon>Heliothinae</taxon>
        <taxon>Heliothis</taxon>
    </lineage>
</organism>
<comment type="caution">
    <text evidence="3">The sequence shown here is derived from an EMBL/GenBank/DDBJ whole genome shotgun (WGS) entry which is preliminary data.</text>
</comment>
<dbReference type="AlphaFoldDB" id="A0A2A4JLF7"/>